<dbReference type="GO" id="GO:0000077">
    <property type="term" value="P:DNA damage checkpoint signaling"/>
    <property type="evidence" value="ECO:0007669"/>
    <property type="project" value="InterPro"/>
</dbReference>
<feature type="binding site" evidence="16">
    <location>
        <begin position="335"/>
        <end position="344"/>
    </location>
    <ligand>
        <name>S-adenosyl-L-methionine</name>
        <dbReference type="ChEBI" id="CHEBI:59789"/>
    </ligand>
</feature>
<keyword evidence="9 15" id="KW-0156">Chromatin regulator</keyword>
<keyword evidence="8" id="KW-0677">Repeat</keyword>
<dbReference type="InterPro" id="IPR030445">
    <property type="entry name" value="H3-K79_meTrfase"/>
</dbReference>
<gene>
    <name evidence="19" type="ORF">PAC_07270</name>
</gene>
<dbReference type="EC" id="2.1.1.360" evidence="3 15"/>
<keyword evidence="5 15" id="KW-0489">Methyltransferase</keyword>
<comment type="subcellular location">
    <subcellularLocation>
        <location evidence="2 15">Nucleus</location>
    </subcellularLocation>
</comment>
<dbReference type="EMBL" id="FJOG01000009">
    <property type="protein sequence ID" value="CZR57381.1"/>
    <property type="molecule type" value="Genomic_DNA"/>
</dbReference>
<evidence type="ECO:0000256" key="16">
    <source>
        <dbReference type="PIRSR" id="PIRSR017570-1"/>
    </source>
</evidence>
<dbReference type="InterPro" id="IPR025789">
    <property type="entry name" value="DOT1_dom"/>
</dbReference>
<evidence type="ECO:0000256" key="15">
    <source>
        <dbReference type="PIRNR" id="PIRNR017570"/>
    </source>
</evidence>
<dbReference type="PANTHER" id="PTHR21451">
    <property type="entry name" value="HISTONE H3 METHYLTRANSFERASE"/>
    <property type="match status" value="1"/>
</dbReference>
<evidence type="ECO:0000256" key="11">
    <source>
        <dbReference type="ARBA" id="ARBA00023163"/>
    </source>
</evidence>
<evidence type="ECO:0000256" key="5">
    <source>
        <dbReference type="ARBA" id="ARBA00022603"/>
    </source>
</evidence>
<dbReference type="SUPFAM" id="SSF53335">
    <property type="entry name" value="S-adenosyl-L-methionine-dependent methyltransferases"/>
    <property type="match status" value="1"/>
</dbReference>
<evidence type="ECO:0000256" key="3">
    <source>
        <dbReference type="ARBA" id="ARBA00012190"/>
    </source>
</evidence>
<evidence type="ECO:0000256" key="8">
    <source>
        <dbReference type="ARBA" id="ARBA00022737"/>
    </source>
</evidence>
<dbReference type="GO" id="GO:0042393">
    <property type="term" value="F:histone binding"/>
    <property type="evidence" value="ECO:0007669"/>
    <property type="project" value="InterPro"/>
</dbReference>
<evidence type="ECO:0000256" key="7">
    <source>
        <dbReference type="ARBA" id="ARBA00022691"/>
    </source>
</evidence>
<comment type="similarity">
    <text evidence="15">Belongs to the class I-like SAM-binding methyltransferase superfamily. DOT1 family.</text>
</comment>
<accession>A0A1L7WX74</accession>
<sequence>MFNFGGKSKIKPIKATVRTITVPTEKKPPPRPSAIQAQKRHSDTRSPASARNSPSTARSSPATTSGDDSRLKVPKHKGHSRPRSPAEQRIRWGEDDSEEEGNGSTDYEGPSRKKQKLARPVDSKRQLQQEKAYSKKGGRVFDMIHAADIPIGKKKSKIAEQVAENLTVEFQYPSSSQRERYALIIRKDEINPPEEFLEIAKIVTEVYLTPEQAEEFNEPNQGIIRQLEKTKNIWLRDARNAESLEKFKLAVDKYNKSLSRLIDGGAITNNLGARHDLPLHMVLRILQQVYDRAVSPYVDTLKQYENGTDNVYGELLGKFISEALINTGLKSDQVFVDLGSGVGNVVLQAALQFGCESWGCEMMDNACDLAESQEKEFNARCRLWGIKPGDVHLERGDFLENQAIQEAMKRADVILVNNQAFTPDLNHKLIQLFLDLKDGCKIVSLRSFVPDGHEISDRNLYDPVNLLEVKKLEYFSGSVSWTDIGGDYFLATKDEKRVKKWMDQE</sequence>
<organism evidence="19 20">
    <name type="scientific">Phialocephala subalpina</name>
    <dbReference type="NCBI Taxonomy" id="576137"/>
    <lineage>
        <taxon>Eukaryota</taxon>
        <taxon>Fungi</taxon>
        <taxon>Dikarya</taxon>
        <taxon>Ascomycota</taxon>
        <taxon>Pezizomycotina</taxon>
        <taxon>Leotiomycetes</taxon>
        <taxon>Helotiales</taxon>
        <taxon>Mollisiaceae</taxon>
        <taxon>Phialocephala</taxon>
        <taxon>Phialocephala fortinii species complex</taxon>
    </lineage>
</organism>
<dbReference type="Gene3D" id="1.10.260.170">
    <property type="match status" value="1"/>
</dbReference>
<evidence type="ECO:0000256" key="14">
    <source>
        <dbReference type="ARBA" id="ARBA00047770"/>
    </source>
</evidence>
<feature type="compositionally biased region" description="Basic and acidic residues" evidence="17">
    <location>
        <begin position="119"/>
        <end position="128"/>
    </location>
</feature>
<dbReference type="PANTHER" id="PTHR21451:SF0">
    <property type="entry name" value="HISTONE-LYSINE N-METHYLTRANSFERASE, H3 LYSINE-79 SPECIFIC"/>
    <property type="match status" value="1"/>
</dbReference>
<evidence type="ECO:0000313" key="20">
    <source>
        <dbReference type="Proteomes" id="UP000184330"/>
    </source>
</evidence>
<feature type="domain" description="DOT1" evidence="18">
    <location>
        <begin position="177"/>
        <end position="505"/>
    </location>
</feature>
<dbReference type="GO" id="GO:0000781">
    <property type="term" value="C:chromosome, telomeric region"/>
    <property type="evidence" value="ECO:0007669"/>
    <property type="project" value="GOC"/>
</dbReference>
<dbReference type="GO" id="GO:0006281">
    <property type="term" value="P:DNA repair"/>
    <property type="evidence" value="ECO:0007669"/>
    <property type="project" value="InterPro"/>
</dbReference>
<evidence type="ECO:0000256" key="6">
    <source>
        <dbReference type="ARBA" id="ARBA00022679"/>
    </source>
</evidence>
<comment type="function">
    <text evidence="1 15">Histone methyltransferase that specifically trimethylates histone H3 to form H3K79me3. This methylation is required for telomere silencing and for the pachytene checkpoint during the meiotic cell cycle by allowing the recruitment of RAD9 to double strand breaks. Nucleosomes are preferred as substrate compared to free histone.</text>
</comment>
<dbReference type="FunFam" id="3.40.50.150:FF:000033">
    <property type="entry name" value="Histone-lysine N-methyltransferase, H3 lysine-79 specific"/>
    <property type="match status" value="1"/>
</dbReference>
<feature type="region of interest" description="Disordered" evidence="17">
    <location>
        <begin position="1"/>
        <end position="134"/>
    </location>
</feature>
<evidence type="ECO:0000259" key="18">
    <source>
        <dbReference type="PROSITE" id="PS51569"/>
    </source>
</evidence>
<feature type="compositionally biased region" description="Low complexity" evidence="17">
    <location>
        <begin position="45"/>
        <end position="65"/>
    </location>
</feature>
<reference evidence="19 20" key="1">
    <citation type="submission" date="2016-03" db="EMBL/GenBank/DDBJ databases">
        <authorList>
            <person name="Ploux O."/>
        </authorList>
    </citation>
    <scope>NUCLEOTIDE SEQUENCE [LARGE SCALE GENOMIC DNA]</scope>
    <source>
        <strain evidence="19 20">UAMH 11012</strain>
    </source>
</reference>
<keyword evidence="7 15" id="KW-0949">S-adenosyl-L-methionine</keyword>
<evidence type="ECO:0000256" key="12">
    <source>
        <dbReference type="ARBA" id="ARBA00023242"/>
    </source>
</evidence>
<dbReference type="Proteomes" id="UP000184330">
    <property type="component" value="Unassembled WGS sequence"/>
</dbReference>
<feature type="binding site" evidence="16">
    <location>
        <begin position="397"/>
        <end position="398"/>
    </location>
    <ligand>
        <name>S-adenosyl-L-methionine</name>
        <dbReference type="ChEBI" id="CHEBI:59789"/>
    </ligand>
</feature>
<dbReference type="GO" id="GO:0005634">
    <property type="term" value="C:nucleus"/>
    <property type="evidence" value="ECO:0007669"/>
    <property type="project" value="UniProtKB-SubCell"/>
</dbReference>
<evidence type="ECO:0000256" key="13">
    <source>
        <dbReference type="ARBA" id="ARBA00029821"/>
    </source>
</evidence>
<keyword evidence="6 15" id="KW-0808">Transferase</keyword>
<protein>
    <recommendedName>
        <fullName evidence="4 15">Histone-lysine N-methyltransferase, H3 lysine-79 specific</fullName>
        <ecNumber evidence="3 15">2.1.1.360</ecNumber>
    </recommendedName>
    <alternativeName>
        <fullName evidence="13 15">Histone H3-K79 methyltransferase</fullName>
    </alternativeName>
</protein>
<dbReference type="CDD" id="cd02440">
    <property type="entry name" value="AdoMet_MTases"/>
    <property type="match status" value="1"/>
</dbReference>
<evidence type="ECO:0000256" key="1">
    <source>
        <dbReference type="ARBA" id="ARBA00003482"/>
    </source>
</evidence>
<dbReference type="PROSITE" id="PS51569">
    <property type="entry name" value="DOT1"/>
    <property type="match status" value="1"/>
</dbReference>
<name>A0A1L7WX74_9HELO</name>
<dbReference type="OrthoDB" id="443402at2759"/>
<feature type="binding site" evidence="16">
    <location>
        <begin position="312"/>
        <end position="315"/>
    </location>
    <ligand>
        <name>S-adenosyl-L-methionine</name>
        <dbReference type="ChEBI" id="CHEBI:59789"/>
    </ligand>
</feature>
<evidence type="ECO:0000256" key="4">
    <source>
        <dbReference type="ARBA" id="ARBA00020987"/>
    </source>
</evidence>
<dbReference type="InterPro" id="IPR029063">
    <property type="entry name" value="SAM-dependent_MTases_sf"/>
</dbReference>
<dbReference type="GO" id="GO:0032259">
    <property type="term" value="P:methylation"/>
    <property type="evidence" value="ECO:0007669"/>
    <property type="project" value="UniProtKB-KW"/>
</dbReference>
<evidence type="ECO:0000313" key="19">
    <source>
        <dbReference type="EMBL" id="CZR57381.1"/>
    </source>
</evidence>
<evidence type="ECO:0000256" key="17">
    <source>
        <dbReference type="SAM" id="MobiDB-lite"/>
    </source>
</evidence>
<evidence type="ECO:0000256" key="2">
    <source>
        <dbReference type="ARBA" id="ARBA00004123"/>
    </source>
</evidence>
<dbReference type="GO" id="GO:0140956">
    <property type="term" value="F:histone H3K79 trimethyltransferase activity"/>
    <property type="evidence" value="ECO:0007669"/>
    <property type="project" value="UniProtKB-EC"/>
</dbReference>
<evidence type="ECO:0000256" key="9">
    <source>
        <dbReference type="ARBA" id="ARBA00022853"/>
    </source>
</evidence>
<feature type="binding site" evidence="16">
    <location>
        <position position="361"/>
    </location>
    <ligand>
        <name>S-adenosyl-L-methionine</name>
        <dbReference type="ChEBI" id="CHEBI:59789"/>
    </ligand>
</feature>
<evidence type="ECO:0000256" key="10">
    <source>
        <dbReference type="ARBA" id="ARBA00023015"/>
    </source>
</evidence>
<keyword evidence="20" id="KW-1185">Reference proteome</keyword>
<keyword evidence="10 15" id="KW-0805">Transcription regulation</keyword>
<dbReference type="STRING" id="576137.A0A1L7WX74"/>
<dbReference type="Gene3D" id="3.40.50.150">
    <property type="entry name" value="Vaccinia Virus protein VP39"/>
    <property type="match status" value="1"/>
</dbReference>
<dbReference type="AlphaFoldDB" id="A0A1L7WX74"/>
<keyword evidence="12 15" id="KW-0539">Nucleus</keyword>
<feature type="compositionally biased region" description="Basic residues" evidence="17">
    <location>
        <begin position="72"/>
        <end position="82"/>
    </location>
</feature>
<dbReference type="Pfam" id="PF08123">
    <property type="entry name" value="DOT1"/>
    <property type="match status" value="1"/>
</dbReference>
<dbReference type="InterPro" id="IPR021162">
    <property type="entry name" value="Dot1"/>
</dbReference>
<comment type="catalytic activity">
    <reaction evidence="14 15">
        <text>L-lysyl(79)-[histone H3] + 3 S-adenosyl-L-methionine = N(6),N(6),N(6)-trimethyl-L-lysyl(79)-[histone H3] + 3 S-adenosyl-L-homocysteine + 3 H(+)</text>
        <dbReference type="Rhea" id="RHEA:60328"/>
        <dbReference type="Rhea" id="RHEA-COMP:15549"/>
        <dbReference type="Rhea" id="RHEA-COMP:15552"/>
        <dbReference type="ChEBI" id="CHEBI:15378"/>
        <dbReference type="ChEBI" id="CHEBI:29969"/>
        <dbReference type="ChEBI" id="CHEBI:57856"/>
        <dbReference type="ChEBI" id="CHEBI:59789"/>
        <dbReference type="ChEBI" id="CHEBI:61961"/>
        <dbReference type="EC" id="2.1.1.360"/>
    </reaction>
</comment>
<feature type="compositionally biased region" description="Basic and acidic residues" evidence="17">
    <location>
        <begin position="84"/>
        <end position="94"/>
    </location>
</feature>
<dbReference type="GO" id="GO:0000786">
    <property type="term" value="C:nucleosome"/>
    <property type="evidence" value="ECO:0007669"/>
    <property type="project" value="InterPro"/>
</dbReference>
<proteinExistence type="inferred from homology"/>
<dbReference type="PIRSF" id="PIRSF017570">
    <property type="entry name" value="Histone_H3-K79_MeTrfase"/>
    <property type="match status" value="1"/>
</dbReference>
<dbReference type="GO" id="GO:0031509">
    <property type="term" value="P:subtelomeric heterochromatin formation"/>
    <property type="evidence" value="ECO:0007669"/>
    <property type="project" value="InterPro"/>
</dbReference>
<keyword evidence="11 15" id="KW-0804">Transcription</keyword>